<dbReference type="Proteomes" id="UP000649232">
    <property type="component" value="Unassembled WGS sequence"/>
</dbReference>
<evidence type="ECO:0000313" key="2">
    <source>
        <dbReference type="EMBL" id="MBJ2136787.1"/>
    </source>
</evidence>
<keyword evidence="1" id="KW-0472">Membrane</keyword>
<feature type="transmembrane region" description="Helical" evidence="1">
    <location>
        <begin position="58"/>
        <end position="83"/>
    </location>
</feature>
<evidence type="ECO:0000313" key="3">
    <source>
        <dbReference type="Proteomes" id="UP000649232"/>
    </source>
</evidence>
<feature type="transmembrane region" description="Helical" evidence="1">
    <location>
        <begin position="95"/>
        <end position="113"/>
    </location>
</feature>
<proteinExistence type="predicted"/>
<keyword evidence="1" id="KW-0812">Transmembrane</keyword>
<reference evidence="2 3" key="1">
    <citation type="submission" date="2020-12" db="EMBL/GenBank/DDBJ databases">
        <title>Draft genome sequences of nine environmental bacterial isolates colonizing plastic.</title>
        <authorList>
            <person name="Borre I."/>
            <person name="Sonnenschein E.C."/>
        </authorList>
    </citation>
    <scope>NUCLEOTIDE SEQUENCE [LARGE SCALE GENOMIC DNA]</scope>
    <source>
        <strain evidence="2 3">IB30</strain>
    </source>
</reference>
<organism evidence="2 3">
    <name type="scientific">Paraglaciecola chathamensis</name>
    <dbReference type="NCBI Taxonomy" id="368405"/>
    <lineage>
        <taxon>Bacteria</taxon>
        <taxon>Pseudomonadati</taxon>
        <taxon>Pseudomonadota</taxon>
        <taxon>Gammaproteobacteria</taxon>
        <taxon>Alteromonadales</taxon>
        <taxon>Alteromonadaceae</taxon>
        <taxon>Paraglaciecola</taxon>
    </lineage>
</organism>
<comment type="caution">
    <text evidence="2">The sequence shown here is derived from an EMBL/GenBank/DDBJ whole genome shotgun (WGS) entry which is preliminary data.</text>
</comment>
<gene>
    <name evidence="2" type="ORF">JEU11_10010</name>
</gene>
<evidence type="ECO:0000256" key="1">
    <source>
        <dbReference type="SAM" id="Phobius"/>
    </source>
</evidence>
<dbReference type="EMBL" id="JAEILT010000013">
    <property type="protein sequence ID" value="MBJ2136787.1"/>
    <property type="molecule type" value="Genomic_DNA"/>
</dbReference>
<sequence>MSQPPKLSDDFPELLKLETSIISFLYVVLGFSVTAITGQNNLLFKLATDGKPDSYIPYWPLFSDIVNFTLINMVWVAIGLYGSFHTRMVTAYRPYVAYANGVVFMFALGYFAYTASNLVRYFKF</sequence>
<dbReference type="RefSeq" id="WP_198824566.1">
    <property type="nucleotide sequence ID" value="NZ_JAEILT010000013.1"/>
</dbReference>
<protein>
    <submittedName>
        <fullName evidence="2">Uncharacterized protein</fullName>
    </submittedName>
</protein>
<keyword evidence="1" id="KW-1133">Transmembrane helix</keyword>
<name>A0ABS0WEA5_9ALTE</name>
<feature type="transmembrane region" description="Helical" evidence="1">
    <location>
        <begin position="21"/>
        <end position="38"/>
    </location>
</feature>
<accession>A0ABS0WEA5</accession>